<accession>E6X0D9</accession>
<dbReference type="OrthoDB" id="9760225at2"/>
<evidence type="ECO:0000313" key="2">
    <source>
        <dbReference type="EMBL" id="ADV45728.1"/>
    </source>
</evidence>
<dbReference type="InterPro" id="IPR020889">
    <property type="entry name" value="LipoPS_assembly_LptD"/>
</dbReference>
<dbReference type="HAMAP" id="MF_01411">
    <property type="entry name" value="LPS_assembly_LptD"/>
    <property type="match status" value="1"/>
</dbReference>
<dbReference type="GO" id="GO:0015920">
    <property type="term" value="P:lipopolysaccharide transport"/>
    <property type="evidence" value="ECO:0007669"/>
    <property type="project" value="InterPro"/>
</dbReference>
<keyword evidence="1" id="KW-0732">Signal</keyword>
<dbReference type="GO" id="GO:1990351">
    <property type="term" value="C:transporter complex"/>
    <property type="evidence" value="ECO:0007669"/>
    <property type="project" value="TreeGrafter"/>
</dbReference>
<dbReference type="Proteomes" id="UP000008633">
    <property type="component" value="Chromosome"/>
</dbReference>
<reference evidence="2 3" key="1">
    <citation type="journal article" date="2011" name="Stand. Genomic Sci.">
        <title>Complete genome sequence of Nitratifractor salsuginis type strain (E9I37-1).</title>
        <authorList>
            <person name="Anderson I."/>
            <person name="Sikorski J."/>
            <person name="Zeytun A."/>
            <person name="Nolan M."/>
            <person name="Lapidus A."/>
            <person name="Lucas S."/>
            <person name="Hammon N."/>
            <person name="Deshpande S."/>
            <person name="Cheng J.F."/>
            <person name="Tapia R."/>
            <person name="Han C."/>
            <person name="Goodwin L."/>
            <person name="Pitluck S."/>
            <person name="Liolios K."/>
            <person name="Pagani I."/>
            <person name="Ivanova N."/>
            <person name="Huntemann M."/>
            <person name="Mavromatis K."/>
            <person name="Ovchinikova G."/>
            <person name="Pati A."/>
            <person name="Chen A."/>
            <person name="Palaniappan K."/>
            <person name="Land M."/>
            <person name="Hauser L."/>
            <person name="Brambilla E.M."/>
            <person name="Ngatchou-Djao O.D."/>
            <person name="Rohde M."/>
            <person name="Tindall B.J."/>
            <person name="Goker M."/>
            <person name="Detter J.C."/>
            <person name="Woyke T."/>
            <person name="Bristow J."/>
            <person name="Eisen J.A."/>
            <person name="Markowitz V."/>
            <person name="Hugenholtz P."/>
            <person name="Klenk H.P."/>
            <person name="Kyrpides N.C."/>
        </authorList>
    </citation>
    <scope>NUCLEOTIDE SEQUENCE [LARGE SCALE GENOMIC DNA]</scope>
    <source>
        <strain evidence="3">DSM 16511 / JCM 12458 / E9I37-1</strain>
    </source>
</reference>
<proteinExistence type="inferred from homology"/>
<gene>
    <name evidence="2" type="ordered locus">Nitsa_0458</name>
</gene>
<dbReference type="HOGENOM" id="CLU_014172_0_0_7"/>
<dbReference type="PANTHER" id="PTHR30189">
    <property type="entry name" value="LPS-ASSEMBLY PROTEIN"/>
    <property type="match status" value="1"/>
</dbReference>
<evidence type="ECO:0000313" key="3">
    <source>
        <dbReference type="Proteomes" id="UP000008633"/>
    </source>
</evidence>
<dbReference type="InterPro" id="IPR050218">
    <property type="entry name" value="LptD"/>
</dbReference>
<keyword evidence="3" id="KW-1185">Reference proteome</keyword>
<dbReference type="EMBL" id="CP002452">
    <property type="protein sequence ID" value="ADV45728.1"/>
    <property type="molecule type" value="Genomic_DNA"/>
</dbReference>
<sequence>MRTLLLLFLFCSGVLFASQELEDQGQKAELFADSFVSKGHTVYATGHVVLAYDGTLFLGDRAQYDREADRIVVEGHVEILSRQGGKVLADRVVFEAGKNRVTFSDFYRSDRDDIWVYAESAEKQDGNYTLNNSVLSSCSVDNPDWSVHFGKAVYDSTSKYMRLRDVKLYAGKVPVLYTPYLGFSLERQRHSGFLMPHLGYGADEGFYYEQPYFWAISPSMDLELNPSIRTTRGYGLYGTFRFVDSPWSQGTIRTGYFKDKNSFVDEHNLKNDSHYGFELLYESSNFLRDWKPEGYRDGLYANIDLFNDIDYSNLQYSTLSHLEETSRFKESRLNYFLYNDQQYFGLRSRYFIDTTSLENNETIQELPALQYHKFSSELGTDYLHYSIDAQLHNYWREDGVRALRGMATFPVEFHMPLFDDYLNLTVEEKLIASDTKFMEGGSLNFSEDHYAALALHHNIELNSDMVRGYESGVHTMLLGLGYTKSTLLAEGDLHFEDIPKAQINDFDLNMLYDSRVALKMHHYWESYDAPFAMDYLVVADYYPENDSRWNLLRQEFHMHYGSYTLSTRFDYSIRYHSLSQLANTLSYHGEKVDWGISQTRKEYENDEHKLAQNDMSLDLHFRQSDQWTWFGSYSYDFKEKSSKNWEAGFTFDRKCWNITLAFKQDITPVLTKSGGGSIHNNAVMFQFNLVPFGGVGSRSFQNVGG</sequence>
<reference evidence="3" key="2">
    <citation type="submission" date="2011-01" db="EMBL/GenBank/DDBJ databases">
        <title>The complete genome of Nitratifractor salsuginis DSM 16511.</title>
        <authorList>
            <consortium name="US DOE Joint Genome Institute (JGI-PGF)"/>
            <person name="Lucas S."/>
            <person name="Copeland A."/>
            <person name="Lapidus A."/>
            <person name="Bruce D."/>
            <person name="Goodwin L."/>
            <person name="Pitluck S."/>
            <person name="Kyrpides N."/>
            <person name="Mavromatis K."/>
            <person name="Ivanova N."/>
            <person name="Mikhailova N."/>
            <person name="Zeytun A."/>
            <person name="Detter J.C."/>
            <person name="Tapia R."/>
            <person name="Han C."/>
            <person name="Land M."/>
            <person name="Hauser L."/>
            <person name="Markowitz V."/>
            <person name="Cheng J.-F."/>
            <person name="Hugenholtz P."/>
            <person name="Woyke T."/>
            <person name="Wu D."/>
            <person name="Tindall B."/>
            <person name="Schuetze A."/>
            <person name="Brambilla E."/>
            <person name="Klenk H.-P."/>
            <person name="Eisen J.A."/>
        </authorList>
    </citation>
    <scope>NUCLEOTIDE SEQUENCE [LARGE SCALE GENOMIC DNA]</scope>
    <source>
        <strain evidence="3">DSM 16511 / JCM 12458 / E9I37-1</strain>
    </source>
</reference>
<dbReference type="STRING" id="749222.Nitsa_0458"/>
<dbReference type="AlphaFoldDB" id="E6X0D9"/>
<feature type="chain" id="PRO_5039933264" evidence="1">
    <location>
        <begin position="18"/>
        <end position="705"/>
    </location>
</feature>
<dbReference type="RefSeq" id="WP_013553424.1">
    <property type="nucleotide sequence ID" value="NC_014935.1"/>
</dbReference>
<evidence type="ECO:0000256" key="1">
    <source>
        <dbReference type="SAM" id="SignalP"/>
    </source>
</evidence>
<dbReference type="eggNOG" id="COG1452">
    <property type="taxonomic scope" value="Bacteria"/>
</dbReference>
<name>E6X0D9_NITSE</name>
<dbReference type="GO" id="GO:0009279">
    <property type="term" value="C:cell outer membrane"/>
    <property type="evidence" value="ECO:0007669"/>
    <property type="project" value="InterPro"/>
</dbReference>
<protein>
    <submittedName>
        <fullName evidence="2">Organic solvent tolerance protein</fullName>
    </submittedName>
</protein>
<dbReference type="KEGG" id="nsa:Nitsa_0458"/>
<organism evidence="2 3">
    <name type="scientific">Nitratifractor salsuginis (strain DSM 16511 / JCM 12458 / E9I37-1)</name>
    <dbReference type="NCBI Taxonomy" id="749222"/>
    <lineage>
        <taxon>Bacteria</taxon>
        <taxon>Pseudomonadati</taxon>
        <taxon>Campylobacterota</taxon>
        <taxon>Epsilonproteobacteria</taxon>
        <taxon>Campylobacterales</taxon>
        <taxon>Sulfurovaceae</taxon>
        <taxon>Nitratifractor</taxon>
    </lineage>
</organism>
<dbReference type="GO" id="GO:0043165">
    <property type="term" value="P:Gram-negative-bacterium-type cell outer membrane assembly"/>
    <property type="evidence" value="ECO:0007669"/>
    <property type="project" value="InterPro"/>
</dbReference>
<dbReference type="PANTHER" id="PTHR30189:SF1">
    <property type="entry name" value="LPS-ASSEMBLY PROTEIN LPTD"/>
    <property type="match status" value="1"/>
</dbReference>
<feature type="signal peptide" evidence="1">
    <location>
        <begin position="1"/>
        <end position="17"/>
    </location>
</feature>